<reference evidence="1 2" key="1">
    <citation type="submission" date="2020-08" db="EMBL/GenBank/DDBJ databases">
        <title>Genomic Encyclopedia of Type Strains, Phase IV (KMG-IV): sequencing the most valuable type-strain genomes for metagenomic binning, comparative biology and taxonomic classification.</title>
        <authorList>
            <person name="Goeker M."/>
        </authorList>
    </citation>
    <scope>NUCLEOTIDE SEQUENCE [LARGE SCALE GENOMIC DNA]</scope>
    <source>
        <strain evidence="1 2">DSM 103733</strain>
    </source>
</reference>
<evidence type="ECO:0000313" key="1">
    <source>
        <dbReference type="EMBL" id="MBB6142576.1"/>
    </source>
</evidence>
<name>A0A841JMJ5_9BACT</name>
<dbReference type="Pfam" id="PF16789">
    <property type="entry name" value="YscO-like"/>
    <property type="match status" value="1"/>
</dbReference>
<dbReference type="Proteomes" id="UP000538666">
    <property type="component" value="Unassembled WGS sequence"/>
</dbReference>
<organism evidence="1 2">
    <name type="scientific">Silvibacterium bohemicum</name>
    <dbReference type="NCBI Taxonomy" id="1577686"/>
    <lineage>
        <taxon>Bacteria</taxon>
        <taxon>Pseudomonadati</taxon>
        <taxon>Acidobacteriota</taxon>
        <taxon>Terriglobia</taxon>
        <taxon>Terriglobales</taxon>
        <taxon>Acidobacteriaceae</taxon>
        <taxon>Silvibacterium</taxon>
    </lineage>
</organism>
<dbReference type="InterPro" id="IPR053716">
    <property type="entry name" value="Flag_assembly_chemotaxis_eff"/>
</dbReference>
<dbReference type="InterPro" id="IPR031869">
    <property type="entry name" value="YscO-like"/>
</dbReference>
<accession>A0A841JMJ5</accession>
<dbReference type="Gene3D" id="1.10.287.1700">
    <property type="match status" value="1"/>
</dbReference>
<dbReference type="EMBL" id="JACHEK010000001">
    <property type="protein sequence ID" value="MBB6142576.1"/>
    <property type="molecule type" value="Genomic_DNA"/>
</dbReference>
<evidence type="ECO:0000313" key="2">
    <source>
        <dbReference type="Proteomes" id="UP000538666"/>
    </source>
</evidence>
<proteinExistence type="predicted"/>
<dbReference type="AlphaFoldDB" id="A0A841JMJ5"/>
<sequence length="91" mass="10734">MPILVQNELLLRLEMDVRDARSAVLSQQILVDQALELVVEARKVLATRRLDEDVLEKYRQKAEARFVQEQSYKEELEQDEIGNVMHLSRRK</sequence>
<gene>
    <name evidence="1" type="ORF">HNQ77_000514</name>
</gene>
<keyword evidence="2" id="KW-1185">Reference proteome</keyword>
<protein>
    <submittedName>
        <fullName evidence="1">Siroheme synthase</fullName>
    </submittedName>
</protein>
<comment type="caution">
    <text evidence="1">The sequence shown here is derived from an EMBL/GenBank/DDBJ whole genome shotgun (WGS) entry which is preliminary data.</text>
</comment>